<accession>Q4RM56</accession>
<reference evidence="2" key="2">
    <citation type="submission" date="2004-02" db="EMBL/GenBank/DDBJ databases">
        <authorList>
            <consortium name="Genoscope"/>
            <consortium name="Whitehead Institute Centre for Genome Research"/>
        </authorList>
    </citation>
    <scope>NUCLEOTIDE SEQUENCE</scope>
</reference>
<gene>
    <name evidence="2" type="ORF">GSTENG00032203001</name>
</gene>
<sequence>MVSEVNKTDTCDVSVGDIPAVSLCPPDSDGAADLQLTVLDCEAELGDSCSSPCRPSSSCQPYQQAHQCHGCHQHGPAPPKTCHAAGPCDEGQTVDSYGSAHQLPRHQTEQCHWLQGSKDSRTERVPRRPGATGRSVPTQKRATFSLRVGFNHHLNLLPGVEASPVY</sequence>
<reference evidence="2" key="1">
    <citation type="journal article" date="2004" name="Nature">
        <title>Genome duplication in the teleost fish Tetraodon nigroviridis reveals the early vertebrate proto-karyotype.</title>
        <authorList>
            <person name="Jaillon O."/>
            <person name="Aury J.-M."/>
            <person name="Brunet F."/>
            <person name="Petit J.-L."/>
            <person name="Stange-Thomann N."/>
            <person name="Mauceli E."/>
            <person name="Bouneau L."/>
            <person name="Fischer C."/>
            <person name="Ozouf-Costaz C."/>
            <person name="Bernot A."/>
            <person name="Nicaud S."/>
            <person name="Jaffe D."/>
            <person name="Fisher S."/>
            <person name="Lutfalla G."/>
            <person name="Dossat C."/>
            <person name="Segurens B."/>
            <person name="Dasilva C."/>
            <person name="Salanoubat M."/>
            <person name="Levy M."/>
            <person name="Boudet N."/>
            <person name="Castellano S."/>
            <person name="Anthouard V."/>
            <person name="Jubin C."/>
            <person name="Castelli V."/>
            <person name="Katinka M."/>
            <person name="Vacherie B."/>
            <person name="Biemont C."/>
            <person name="Skalli Z."/>
            <person name="Cattolico L."/>
            <person name="Poulain J."/>
            <person name="De Berardinis V."/>
            <person name="Cruaud C."/>
            <person name="Duprat S."/>
            <person name="Brottier P."/>
            <person name="Coutanceau J.-P."/>
            <person name="Gouzy J."/>
            <person name="Parra G."/>
            <person name="Lardier G."/>
            <person name="Chapple C."/>
            <person name="McKernan K.J."/>
            <person name="McEwan P."/>
            <person name="Bosak S."/>
            <person name="Kellis M."/>
            <person name="Volff J.-N."/>
            <person name="Guigo R."/>
            <person name="Zody M.C."/>
            <person name="Mesirov J."/>
            <person name="Lindblad-Toh K."/>
            <person name="Birren B."/>
            <person name="Nusbaum C."/>
            <person name="Kahn D."/>
            <person name="Robinson-Rechavi M."/>
            <person name="Laudet V."/>
            <person name="Schachter V."/>
            <person name="Quetier F."/>
            <person name="Saurin W."/>
            <person name="Scarpelli C."/>
            <person name="Wincker P."/>
            <person name="Lander E.S."/>
            <person name="Weissenbach J."/>
            <person name="Roest Crollius H."/>
        </authorList>
    </citation>
    <scope>NUCLEOTIDE SEQUENCE [LARGE SCALE GENOMIC DNA]</scope>
</reference>
<dbReference type="KEGG" id="tng:GSTEN00032203G001"/>
<organism evidence="2">
    <name type="scientific">Tetraodon nigroviridis</name>
    <name type="common">Spotted green pufferfish</name>
    <name type="synonym">Chelonodon nigroviridis</name>
    <dbReference type="NCBI Taxonomy" id="99883"/>
    <lineage>
        <taxon>Eukaryota</taxon>
        <taxon>Metazoa</taxon>
        <taxon>Chordata</taxon>
        <taxon>Craniata</taxon>
        <taxon>Vertebrata</taxon>
        <taxon>Euteleostomi</taxon>
        <taxon>Actinopterygii</taxon>
        <taxon>Neopterygii</taxon>
        <taxon>Teleostei</taxon>
        <taxon>Neoteleostei</taxon>
        <taxon>Acanthomorphata</taxon>
        <taxon>Eupercaria</taxon>
        <taxon>Tetraodontiformes</taxon>
        <taxon>Tetradontoidea</taxon>
        <taxon>Tetraodontidae</taxon>
        <taxon>Tetraodon</taxon>
    </lineage>
</organism>
<comment type="caution">
    <text evidence="2">The sequence shown here is derived from an EMBL/GenBank/DDBJ whole genome shotgun (WGS) entry which is preliminary data.</text>
</comment>
<feature type="region of interest" description="Disordered" evidence="1">
    <location>
        <begin position="115"/>
        <end position="137"/>
    </location>
</feature>
<dbReference type="AlphaFoldDB" id="Q4RM56"/>
<name>Q4RM56_TETNG</name>
<dbReference type="EMBL" id="CAAE01015019">
    <property type="protein sequence ID" value="CAG10526.1"/>
    <property type="molecule type" value="Genomic_DNA"/>
</dbReference>
<evidence type="ECO:0000313" key="2">
    <source>
        <dbReference type="EMBL" id="CAG10526.1"/>
    </source>
</evidence>
<proteinExistence type="predicted"/>
<protein>
    <submittedName>
        <fullName evidence="2">(spotted green pufferfish) hypothetical protein</fullName>
    </submittedName>
</protein>
<evidence type="ECO:0000256" key="1">
    <source>
        <dbReference type="SAM" id="MobiDB-lite"/>
    </source>
</evidence>